<evidence type="ECO:0000256" key="3">
    <source>
        <dbReference type="ARBA" id="ARBA00022679"/>
    </source>
</evidence>
<evidence type="ECO:0000256" key="2">
    <source>
        <dbReference type="ARBA" id="ARBA00022676"/>
    </source>
</evidence>
<accession>A0A8H9L2B3</accession>
<sequence>MRILHVTDRYSGGVGRAVDRITELVPEAEHHLLSSGVESTDGRGAYAGTAALPDGAAARVRAVRAAVGELAPDVVHAHSSWAGLYTRVLRLPVPVVYQPHCYWFERPDLPGPLRRAVRAAERWLATHGSVVAAVSPHEERLARSLGARHVVRVPNAPSGAAVRRAGAGRAAPRGTPAGAVRTVATTGRVVAQKDPDFLARTARAARAAGAPLAFRWLGDGDPALVRRLTDAGVEVTGWLGADEVVRELAACDVYLHSAVYEGFPIAVLDAARVGLPVVVRAIPAFEGSGLTAVATPQEAAAAVRSAAEDELFRRRARVAGDHLVGEMDEAALHDGVLRAYRTAAGALVA</sequence>
<keyword evidence="3" id="KW-0808">Transferase</keyword>
<feature type="domain" description="Glycosyltransferase subfamily 4-like N-terminal" evidence="4">
    <location>
        <begin position="53"/>
        <end position="155"/>
    </location>
</feature>
<dbReference type="GO" id="GO:0016757">
    <property type="term" value="F:glycosyltransferase activity"/>
    <property type="evidence" value="ECO:0007669"/>
    <property type="project" value="UniProtKB-KW"/>
</dbReference>
<dbReference type="Pfam" id="PF13579">
    <property type="entry name" value="Glyco_trans_4_4"/>
    <property type="match status" value="1"/>
</dbReference>
<organism evidence="5 6">
    <name type="scientific">Promicromonospora citrea</name>
    <dbReference type="NCBI Taxonomy" id="43677"/>
    <lineage>
        <taxon>Bacteria</taxon>
        <taxon>Bacillati</taxon>
        <taxon>Actinomycetota</taxon>
        <taxon>Actinomycetes</taxon>
        <taxon>Micrococcales</taxon>
        <taxon>Promicromonosporaceae</taxon>
        <taxon>Promicromonospora</taxon>
    </lineage>
</organism>
<keyword evidence="6" id="KW-1185">Reference proteome</keyword>
<evidence type="ECO:0000259" key="4">
    <source>
        <dbReference type="Pfam" id="PF13579"/>
    </source>
</evidence>
<dbReference type="InterPro" id="IPR050194">
    <property type="entry name" value="Glycosyltransferase_grp1"/>
</dbReference>
<comment type="caution">
    <text evidence="5">The sequence shown here is derived from an EMBL/GenBank/DDBJ whole genome shotgun (WGS) entry which is preliminary data.</text>
</comment>
<evidence type="ECO:0000313" key="5">
    <source>
        <dbReference type="EMBL" id="GGM18762.1"/>
    </source>
</evidence>
<protein>
    <recommendedName>
        <fullName evidence="1">D-inositol 3-phosphate glycosyltransferase</fullName>
    </recommendedName>
</protein>
<dbReference type="Pfam" id="PF13692">
    <property type="entry name" value="Glyco_trans_1_4"/>
    <property type="match status" value="1"/>
</dbReference>
<dbReference type="PANTHER" id="PTHR45947">
    <property type="entry name" value="SULFOQUINOVOSYL TRANSFERASE SQD2"/>
    <property type="match status" value="1"/>
</dbReference>
<dbReference type="Gene3D" id="3.40.50.2000">
    <property type="entry name" value="Glycogen Phosphorylase B"/>
    <property type="match status" value="2"/>
</dbReference>
<dbReference type="SUPFAM" id="SSF53756">
    <property type="entry name" value="UDP-Glycosyltransferase/glycogen phosphorylase"/>
    <property type="match status" value="1"/>
</dbReference>
<dbReference type="PANTHER" id="PTHR45947:SF3">
    <property type="entry name" value="SULFOQUINOVOSYL TRANSFERASE SQD2"/>
    <property type="match status" value="1"/>
</dbReference>
<gene>
    <name evidence="5" type="ORF">GCM10010102_12900</name>
</gene>
<name>A0A8H9L2B3_9MICO</name>
<proteinExistence type="predicted"/>
<keyword evidence="2" id="KW-0328">Glycosyltransferase</keyword>
<dbReference type="EMBL" id="BMPT01000004">
    <property type="protein sequence ID" value="GGM18762.1"/>
    <property type="molecule type" value="Genomic_DNA"/>
</dbReference>
<dbReference type="Proteomes" id="UP000655589">
    <property type="component" value="Unassembled WGS sequence"/>
</dbReference>
<evidence type="ECO:0000313" key="6">
    <source>
        <dbReference type="Proteomes" id="UP000655589"/>
    </source>
</evidence>
<reference evidence="5" key="1">
    <citation type="journal article" date="2014" name="Int. J. Syst. Evol. Microbiol.">
        <title>Complete genome sequence of Corynebacterium casei LMG S-19264T (=DSM 44701T), isolated from a smear-ripened cheese.</title>
        <authorList>
            <consortium name="US DOE Joint Genome Institute (JGI-PGF)"/>
            <person name="Walter F."/>
            <person name="Albersmeier A."/>
            <person name="Kalinowski J."/>
            <person name="Ruckert C."/>
        </authorList>
    </citation>
    <scope>NUCLEOTIDE SEQUENCE</scope>
    <source>
        <strain evidence="5">JCM 3051</strain>
    </source>
</reference>
<dbReference type="GO" id="GO:1901137">
    <property type="term" value="P:carbohydrate derivative biosynthetic process"/>
    <property type="evidence" value="ECO:0007669"/>
    <property type="project" value="UniProtKB-ARBA"/>
</dbReference>
<evidence type="ECO:0000256" key="1">
    <source>
        <dbReference type="ARBA" id="ARBA00021292"/>
    </source>
</evidence>
<dbReference type="InterPro" id="IPR028098">
    <property type="entry name" value="Glyco_trans_4-like_N"/>
</dbReference>
<reference evidence="5" key="2">
    <citation type="submission" date="2020-09" db="EMBL/GenBank/DDBJ databases">
        <authorList>
            <person name="Sun Q."/>
            <person name="Ohkuma M."/>
        </authorList>
    </citation>
    <scope>NUCLEOTIDE SEQUENCE</scope>
    <source>
        <strain evidence="5">JCM 3051</strain>
    </source>
</reference>
<dbReference type="AlphaFoldDB" id="A0A8H9L2B3"/>